<proteinExistence type="predicted"/>
<evidence type="ECO:0000313" key="1">
    <source>
        <dbReference type="EMBL" id="PTL56431.1"/>
    </source>
</evidence>
<sequence length="181" mass="19952">MLVTFHKPDSGTRYRATYRSVDGLLVELDGGGYNKVGAPEGSVPHDLAHLLVERELGLDQGLWAVLERGGMFDHCVVLEGRRKPHADRRAREIIRAAGTGLAHAELLVRAVSDAALERRLRDVSTFVHLLGDLGPPPGLDADRLERAGRRLQDGAARWAATRRGGTLEEEWNLRGSGPRRR</sequence>
<accession>A0A2T4UF77</accession>
<gene>
    <name evidence="1" type="ORF">C7Y72_15835</name>
</gene>
<organism evidence="1 2">
    <name type="scientific">Paraconexibacter algicola</name>
    <dbReference type="NCBI Taxonomy" id="2133960"/>
    <lineage>
        <taxon>Bacteria</taxon>
        <taxon>Bacillati</taxon>
        <taxon>Actinomycetota</taxon>
        <taxon>Thermoleophilia</taxon>
        <taxon>Solirubrobacterales</taxon>
        <taxon>Paraconexibacteraceae</taxon>
        <taxon>Paraconexibacter</taxon>
    </lineage>
</organism>
<comment type="caution">
    <text evidence="1">The sequence shown here is derived from an EMBL/GenBank/DDBJ whole genome shotgun (WGS) entry which is preliminary data.</text>
</comment>
<dbReference type="EMBL" id="PYYB01000002">
    <property type="protein sequence ID" value="PTL56431.1"/>
    <property type="molecule type" value="Genomic_DNA"/>
</dbReference>
<dbReference type="OrthoDB" id="4170613at2"/>
<dbReference type="Proteomes" id="UP000240739">
    <property type="component" value="Unassembled WGS sequence"/>
</dbReference>
<protein>
    <submittedName>
        <fullName evidence="1">Uncharacterized protein</fullName>
    </submittedName>
</protein>
<reference evidence="1 2" key="1">
    <citation type="submission" date="2018-03" db="EMBL/GenBank/DDBJ databases">
        <title>Aquarubrobacter algicola gen. nov., sp. nov., a novel actinobacterium isolated from shallow eutrophic lake during the end of cyanobacterial harmful algal blooms.</title>
        <authorList>
            <person name="Chun S.J."/>
        </authorList>
    </citation>
    <scope>NUCLEOTIDE SEQUENCE [LARGE SCALE GENOMIC DNA]</scope>
    <source>
        <strain evidence="1 2">Seoho-28</strain>
    </source>
</reference>
<name>A0A2T4UF77_9ACTN</name>
<keyword evidence="2" id="KW-1185">Reference proteome</keyword>
<dbReference type="RefSeq" id="WP_107570150.1">
    <property type="nucleotide sequence ID" value="NZ_PYYB01000002.1"/>
</dbReference>
<evidence type="ECO:0000313" key="2">
    <source>
        <dbReference type="Proteomes" id="UP000240739"/>
    </source>
</evidence>
<dbReference type="AlphaFoldDB" id="A0A2T4UF77"/>